<dbReference type="AlphaFoldDB" id="A0A6A6ST42"/>
<dbReference type="EMBL" id="MU004446">
    <property type="protein sequence ID" value="KAF2650722.1"/>
    <property type="molecule type" value="Genomic_DNA"/>
</dbReference>
<dbReference type="Gene3D" id="1.10.510.10">
    <property type="entry name" value="Transferase(Phosphotransferase) domain 1"/>
    <property type="match status" value="1"/>
</dbReference>
<dbReference type="InterPro" id="IPR000719">
    <property type="entry name" value="Prot_kinase_dom"/>
</dbReference>
<feature type="domain" description="Protein kinase" evidence="1">
    <location>
        <begin position="22"/>
        <end position="319"/>
    </location>
</feature>
<evidence type="ECO:0000313" key="2">
    <source>
        <dbReference type="EMBL" id="KAF2650722.1"/>
    </source>
</evidence>
<dbReference type="Proteomes" id="UP000799324">
    <property type="component" value="Unassembled WGS sequence"/>
</dbReference>
<dbReference type="PROSITE" id="PS50011">
    <property type="entry name" value="PROTEIN_KINASE_DOM"/>
    <property type="match status" value="1"/>
</dbReference>
<keyword evidence="2" id="KW-0808">Transferase</keyword>
<keyword evidence="2" id="KW-0418">Kinase</keyword>
<dbReference type="SUPFAM" id="SSF56112">
    <property type="entry name" value="Protein kinase-like (PK-like)"/>
    <property type="match status" value="1"/>
</dbReference>
<evidence type="ECO:0000313" key="3">
    <source>
        <dbReference type="Proteomes" id="UP000799324"/>
    </source>
</evidence>
<dbReference type="GO" id="GO:0005634">
    <property type="term" value="C:nucleus"/>
    <property type="evidence" value="ECO:0007669"/>
    <property type="project" value="TreeGrafter"/>
</dbReference>
<dbReference type="PANTHER" id="PTHR44167">
    <property type="entry name" value="OVARIAN-SPECIFIC SERINE/THREONINE-PROTEIN KINASE LOK-RELATED"/>
    <property type="match status" value="1"/>
</dbReference>
<dbReference type="GO" id="GO:0005737">
    <property type="term" value="C:cytoplasm"/>
    <property type="evidence" value="ECO:0007669"/>
    <property type="project" value="TreeGrafter"/>
</dbReference>
<sequence>MDSNFSNPLMLTNEAKDVPSSYSVIKRSGRGASSNVYLCINKMAISQALSASEIKSQLVAVKVYDKHEAWTELAEQEVRNLQTITKASRIHGSVQRCQTLLMHDLGSTTWIGTPAILGGMSLKQANYALNYGDKGAIPAEFVCHAFIELTEALNFLHNVCVPPVSHGDLHLGNVLIDVEAPRMGHPGFPRLKLIDFGGQLEKDDMTEQTSIDADRDSLYLQLMEMYSDSPECYCNEVDHRQYHDVWEMFGDTLNEESSGPYSNPMSIQEIWELYREWAVSLRQATPRSVLQRIKDVVLDSAEADVRHTEQLIYDKIHRR</sequence>
<keyword evidence="3" id="KW-1185">Reference proteome</keyword>
<gene>
    <name evidence="2" type="ORF">K491DRAFT_682768</name>
</gene>
<dbReference type="OrthoDB" id="3795368at2759"/>
<dbReference type="InterPro" id="IPR011009">
    <property type="entry name" value="Kinase-like_dom_sf"/>
</dbReference>
<reference evidence="2" key="1">
    <citation type="journal article" date="2020" name="Stud. Mycol.">
        <title>101 Dothideomycetes genomes: a test case for predicting lifestyles and emergence of pathogens.</title>
        <authorList>
            <person name="Haridas S."/>
            <person name="Albert R."/>
            <person name="Binder M."/>
            <person name="Bloem J."/>
            <person name="Labutti K."/>
            <person name="Salamov A."/>
            <person name="Andreopoulos B."/>
            <person name="Baker S."/>
            <person name="Barry K."/>
            <person name="Bills G."/>
            <person name="Bluhm B."/>
            <person name="Cannon C."/>
            <person name="Castanera R."/>
            <person name="Culley D."/>
            <person name="Daum C."/>
            <person name="Ezra D."/>
            <person name="Gonzalez J."/>
            <person name="Henrissat B."/>
            <person name="Kuo A."/>
            <person name="Liang C."/>
            <person name="Lipzen A."/>
            <person name="Lutzoni F."/>
            <person name="Magnuson J."/>
            <person name="Mondo S."/>
            <person name="Nolan M."/>
            <person name="Ohm R."/>
            <person name="Pangilinan J."/>
            <person name="Park H.-J."/>
            <person name="Ramirez L."/>
            <person name="Alfaro M."/>
            <person name="Sun H."/>
            <person name="Tritt A."/>
            <person name="Yoshinaga Y."/>
            <person name="Zwiers L.-H."/>
            <person name="Turgeon B."/>
            <person name="Goodwin S."/>
            <person name="Spatafora J."/>
            <person name="Crous P."/>
            <person name="Grigoriev I."/>
        </authorList>
    </citation>
    <scope>NUCLEOTIDE SEQUENCE</scope>
    <source>
        <strain evidence="2">CBS 122681</strain>
    </source>
</reference>
<dbReference type="GO" id="GO:0005524">
    <property type="term" value="F:ATP binding"/>
    <property type="evidence" value="ECO:0007669"/>
    <property type="project" value="InterPro"/>
</dbReference>
<accession>A0A6A6ST42</accession>
<evidence type="ECO:0000259" key="1">
    <source>
        <dbReference type="PROSITE" id="PS50011"/>
    </source>
</evidence>
<name>A0A6A6ST42_9PLEO</name>
<dbReference type="GO" id="GO:0044773">
    <property type="term" value="P:mitotic DNA damage checkpoint signaling"/>
    <property type="evidence" value="ECO:0007669"/>
    <property type="project" value="TreeGrafter"/>
</dbReference>
<dbReference type="GO" id="GO:0004674">
    <property type="term" value="F:protein serine/threonine kinase activity"/>
    <property type="evidence" value="ECO:0007669"/>
    <property type="project" value="TreeGrafter"/>
</dbReference>
<dbReference type="Gene3D" id="3.30.200.20">
    <property type="entry name" value="Phosphorylase Kinase, domain 1"/>
    <property type="match status" value="1"/>
</dbReference>
<dbReference type="PANTHER" id="PTHR44167:SF24">
    <property type="entry name" value="SERINE_THREONINE-PROTEIN KINASE CHK2"/>
    <property type="match status" value="1"/>
</dbReference>
<proteinExistence type="predicted"/>
<dbReference type="SMART" id="SM00220">
    <property type="entry name" value="S_TKc"/>
    <property type="match status" value="1"/>
</dbReference>
<organism evidence="2 3">
    <name type="scientific">Lophiostoma macrostomum CBS 122681</name>
    <dbReference type="NCBI Taxonomy" id="1314788"/>
    <lineage>
        <taxon>Eukaryota</taxon>
        <taxon>Fungi</taxon>
        <taxon>Dikarya</taxon>
        <taxon>Ascomycota</taxon>
        <taxon>Pezizomycotina</taxon>
        <taxon>Dothideomycetes</taxon>
        <taxon>Pleosporomycetidae</taxon>
        <taxon>Pleosporales</taxon>
        <taxon>Lophiostomataceae</taxon>
        <taxon>Lophiostoma</taxon>
    </lineage>
</organism>
<protein>
    <submittedName>
        <fullName evidence="2">Kinase-like protein</fullName>
    </submittedName>
</protein>
<dbReference type="Pfam" id="PF00069">
    <property type="entry name" value="Pkinase"/>
    <property type="match status" value="1"/>
</dbReference>